<proteinExistence type="predicted"/>
<dbReference type="InterPro" id="IPR037129">
    <property type="entry name" value="XPA_sf"/>
</dbReference>
<gene>
    <name evidence="6" type="ORF">C8F04DRAFT_1101363</name>
</gene>
<keyword evidence="2" id="KW-0862">Zinc</keyword>
<comment type="caution">
    <text evidence="6">The sequence shown here is derived from an EMBL/GenBank/DDBJ whole genome shotgun (WGS) entry which is preliminary data.</text>
</comment>
<dbReference type="GO" id="GO:0005634">
    <property type="term" value="C:nucleus"/>
    <property type="evidence" value="ECO:0007669"/>
    <property type="project" value="UniProtKB-SubCell"/>
</dbReference>
<dbReference type="AlphaFoldDB" id="A0AAD6SW72"/>
<dbReference type="Pfam" id="PF00646">
    <property type="entry name" value="F-box"/>
    <property type="match status" value="1"/>
</dbReference>
<organism evidence="6 7">
    <name type="scientific">Mycena alexandri</name>
    <dbReference type="NCBI Taxonomy" id="1745969"/>
    <lineage>
        <taxon>Eukaryota</taxon>
        <taxon>Fungi</taxon>
        <taxon>Dikarya</taxon>
        <taxon>Basidiomycota</taxon>
        <taxon>Agaricomycotina</taxon>
        <taxon>Agaricomycetes</taxon>
        <taxon>Agaricomycetidae</taxon>
        <taxon>Agaricales</taxon>
        <taxon>Marasmiineae</taxon>
        <taxon>Mycenaceae</taxon>
        <taxon>Mycena</taxon>
    </lineage>
</organism>
<dbReference type="Proteomes" id="UP001218188">
    <property type="component" value="Unassembled WGS sequence"/>
</dbReference>
<comment type="subcellular location">
    <subcellularLocation>
        <location evidence="1">Nucleus</location>
    </subcellularLocation>
</comment>
<evidence type="ECO:0000259" key="5">
    <source>
        <dbReference type="Pfam" id="PF00646"/>
    </source>
</evidence>
<dbReference type="Gene3D" id="3.90.530.10">
    <property type="entry name" value="XPA C-terminal domain"/>
    <property type="match status" value="1"/>
</dbReference>
<evidence type="ECO:0000313" key="6">
    <source>
        <dbReference type="EMBL" id="KAJ7034562.1"/>
    </source>
</evidence>
<feature type="region of interest" description="Disordered" evidence="4">
    <location>
        <begin position="260"/>
        <end position="287"/>
    </location>
</feature>
<evidence type="ECO:0000313" key="7">
    <source>
        <dbReference type="Proteomes" id="UP001218188"/>
    </source>
</evidence>
<dbReference type="SUPFAM" id="SSF81383">
    <property type="entry name" value="F-box domain"/>
    <property type="match status" value="1"/>
</dbReference>
<evidence type="ECO:0000256" key="3">
    <source>
        <dbReference type="ARBA" id="ARBA00023242"/>
    </source>
</evidence>
<evidence type="ECO:0000256" key="1">
    <source>
        <dbReference type="ARBA" id="ARBA00004123"/>
    </source>
</evidence>
<keyword evidence="7" id="KW-1185">Reference proteome</keyword>
<dbReference type="EMBL" id="JARJCM010000056">
    <property type="protein sequence ID" value="KAJ7034562.1"/>
    <property type="molecule type" value="Genomic_DNA"/>
</dbReference>
<sequence>MALARLVAAPLEIQYLASSELGPSDLLALSHVSTYWRAFVLSDKRWAEWFNLITSLSEETFEACLTRFNIIDLFSKRKLVYLCLRDSCSVCGEYAQEIFLPHMKRVCEVCLPNDEFTVLSFSAALAKYDLRERDLAGILTLESRSSTRRTTKLVSESQVKQIALRYHGTPEALERHLEFKKADARTTYTARSTDYRNAVDTRTALADKGNVAAAEAVVLARTGRKIPKAFPVYPAILLPARPVERMLVCFAPQPLMEVGGEVIRDESDEESRESSGSGSGSMSGSEV</sequence>
<dbReference type="InterPro" id="IPR009061">
    <property type="entry name" value="DNA-bd_dom_put_sf"/>
</dbReference>
<reference evidence="6" key="1">
    <citation type="submission" date="2023-03" db="EMBL/GenBank/DDBJ databases">
        <title>Massive genome expansion in bonnet fungi (Mycena s.s.) driven by repeated elements and novel gene families across ecological guilds.</title>
        <authorList>
            <consortium name="Lawrence Berkeley National Laboratory"/>
            <person name="Harder C.B."/>
            <person name="Miyauchi S."/>
            <person name="Viragh M."/>
            <person name="Kuo A."/>
            <person name="Thoen E."/>
            <person name="Andreopoulos B."/>
            <person name="Lu D."/>
            <person name="Skrede I."/>
            <person name="Drula E."/>
            <person name="Henrissat B."/>
            <person name="Morin E."/>
            <person name="Kohler A."/>
            <person name="Barry K."/>
            <person name="LaButti K."/>
            <person name="Morin E."/>
            <person name="Salamov A."/>
            <person name="Lipzen A."/>
            <person name="Mereny Z."/>
            <person name="Hegedus B."/>
            <person name="Baldrian P."/>
            <person name="Stursova M."/>
            <person name="Weitz H."/>
            <person name="Taylor A."/>
            <person name="Grigoriev I.V."/>
            <person name="Nagy L.G."/>
            <person name="Martin F."/>
            <person name="Kauserud H."/>
        </authorList>
    </citation>
    <scope>NUCLEOTIDE SEQUENCE</scope>
    <source>
        <strain evidence="6">CBHHK200</strain>
    </source>
</reference>
<feature type="compositionally biased region" description="Low complexity" evidence="4">
    <location>
        <begin position="274"/>
        <end position="287"/>
    </location>
</feature>
<dbReference type="SUPFAM" id="SSF46955">
    <property type="entry name" value="Putative DNA-binding domain"/>
    <property type="match status" value="1"/>
</dbReference>
<evidence type="ECO:0000256" key="2">
    <source>
        <dbReference type="ARBA" id="ARBA00022833"/>
    </source>
</evidence>
<dbReference type="InterPro" id="IPR036047">
    <property type="entry name" value="F-box-like_dom_sf"/>
</dbReference>
<name>A0AAD6SW72_9AGAR</name>
<evidence type="ECO:0000256" key="4">
    <source>
        <dbReference type="SAM" id="MobiDB-lite"/>
    </source>
</evidence>
<feature type="domain" description="F-box" evidence="5">
    <location>
        <begin position="10"/>
        <end position="46"/>
    </location>
</feature>
<keyword evidence="3" id="KW-0539">Nucleus</keyword>
<accession>A0AAD6SW72</accession>
<dbReference type="InterPro" id="IPR001810">
    <property type="entry name" value="F-box_dom"/>
</dbReference>
<protein>
    <recommendedName>
        <fullName evidence="5">F-box domain-containing protein</fullName>
    </recommendedName>
</protein>